<organism evidence="1 2">
    <name type="scientific">Candidatus Regiella insecticola LSR1</name>
    <dbReference type="NCBI Taxonomy" id="663321"/>
    <lineage>
        <taxon>Bacteria</taxon>
        <taxon>Pseudomonadati</taxon>
        <taxon>Pseudomonadota</taxon>
        <taxon>Gammaproteobacteria</taxon>
        <taxon>Enterobacterales</taxon>
        <taxon>Enterobacteriaceae</taxon>
        <taxon>aphid secondary symbionts</taxon>
        <taxon>Candidatus Regiella</taxon>
    </lineage>
</organism>
<proteinExistence type="predicted"/>
<dbReference type="eggNOG" id="ENOG5033Y2C">
    <property type="taxonomic scope" value="Bacteria"/>
</dbReference>
<dbReference type="Gene3D" id="3.30.2440.10">
    <property type="entry name" value="Secreted effector protein SifA"/>
    <property type="match status" value="1"/>
</dbReference>
<dbReference type="EMBL" id="GL379589">
    <property type="protein sequence ID" value="EFL92338.1"/>
    <property type="molecule type" value="Genomic_DNA"/>
</dbReference>
<dbReference type="Proteomes" id="UP000005726">
    <property type="component" value="Unassembled WGS sequence"/>
</dbReference>
<protein>
    <submittedName>
        <fullName evidence="1">Uncharacterized protein</fullName>
    </submittedName>
</protein>
<sequence length="276" mass="32099">MGVWGKIKDWVCRNKKSKALKKIYDLTHNDHEPDTESALKTITSFYQLKEMIYPGFQDRFQASVTENEDGTYTFAFSIKDAMDERKLVYGNFEKDVHAFSARKLTNNSEFLDTSNVSREGVDAALAKVAYNVALDKLEGISSPNQDRLYLHLLSERTKQKMGFDQRLAQEWITLQMKCFDYYALQRSSLDSIEGMDLTKTIETENEWIYNFARSMSSIKRNIQKPLAEKFNNKTNRLYDEPIYAEITDLKAVHSERTDKPLRAMTSQSQTIQNFRL</sequence>
<evidence type="ECO:0000313" key="1">
    <source>
        <dbReference type="EMBL" id="EFL92338.1"/>
    </source>
</evidence>
<evidence type="ECO:0000313" key="2">
    <source>
        <dbReference type="Proteomes" id="UP000005726"/>
    </source>
</evidence>
<keyword evidence="2" id="KW-1185">Reference proteome</keyword>
<name>E0WQC8_9ENTR</name>
<dbReference type="AlphaFoldDB" id="E0WQC8"/>
<dbReference type="HOGENOM" id="CLU_087857_0_0_6"/>
<reference evidence="1" key="1">
    <citation type="journal article" date="2009" name="Environ. Microbiol.">
        <title>Dynamics of genome evolution in facultative symbionts of aphids.</title>
        <authorList>
            <person name="Degnan P.H."/>
            <person name="Leonardo T.E."/>
            <person name="Cass B.N."/>
            <person name="Hurwitz B."/>
            <person name="Stern D."/>
            <person name="Gibbs R.A."/>
            <person name="Richards S."/>
            <person name="Moran N.A."/>
        </authorList>
    </citation>
    <scope>NUCLEOTIDE SEQUENCE [LARGE SCALE GENOMIC DNA]</scope>
    <source>
        <strain evidence="1">LSR1</strain>
    </source>
</reference>
<accession>E0WQC8</accession>
<gene>
    <name evidence="1" type="ORF">REG_0087</name>
</gene>